<evidence type="ECO:0000256" key="4">
    <source>
        <dbReference type="PROSITE-ProRule" id="PRU00104"/>
    </source>
</evidence>
<dbReference type="GO" id="GO:0016567">
    <property type="term" value="P:protein ubiquitination"/>
    <property type="evidence" value="ECO:0007669"/>
    <property type="project" value="TreeGrafter"/>
</dbReference>
<evidence type="ECO:0000256" key="1">
    <source>
        <dbReference type="ARBA" id="ARBA00022679"/>
    </source>
</evidence>
<dbReference type="OrthoDB" id="5981550at2759"/>
<dbReference type="PANTHER" id="PTHR45622:SF76">
    <property type="entry name" value="HECT AND RLD DOMAIN CONTAINING E3 UBIQUITIN LIGASE 4, ISOFORM C"/>
    <property type="match status" value="1"/>
</dbReference>
<comment type="caution">
    <text evidence="8">The sequence shown here is derived from an EMBL/GenBank/DDBJ whole genome shotgun (WGS) entry which is preliminary data.</text>
</comment>
<evidence type="ECO:0000256" key="3">
    <source>
        <dbReference type="ARBA" id="ARBA00022786"/>
    </source>
</evidence>
<dbReference type="PROSITE" id="PS50237">
    <property type="entry name" value="HECT"/>
    <property type="match status" value="1"/>
</dbReference>
<dbReference type="Gene3D" id="3.30.2160.10">
    <property type="entry name" value="Hect, E3 ligase catalytic domain"/>
    <property type="match status" value="1"/>
</dbReference>
<evidence type="ECO:0000313" key="8">
    <source>
        <dbReference type="EMBL" id="RWS07496.1"/>
    </source>
</evidence>
<keyword evidence="3 4" id="KW-0833">Ubl conjugation pathway</keyword>
<gene>
    <name evidence="8" type="ORF">B4U79_00734</name>
</gene>
<dbReference type="InterPro" id="IPR051709">
    <property type="entry name" value="Ub-ligase/GTPase-reg"/>
</dbReference>
<dbReference type="GO" id="GO:0061630">
    <property type="term" value="F:ubiquitin protein ligase activity"/>
    <property type="evidence" value="ECO:0007669"/>
    <property type="project" value="TreeGrafter"/>
</dbReference>
<dbReference type="InterPro" id="IPR000408">
    <property type="entry name" value="Reg_chr_condens"/>
</dbReference>
<dbReference type="Gene3D" id="3.30.2410.10">
    <property type="entry name" value="Hect, E3 ligase catalytic domain"/>
    <property type="match status" value="1"/>
</dbReference>
<name>A0A443QWW1_9ACAR</name>
<dbReference type="GO" id="GO:0005737">
    <property type="term" value="C:cytoplasm"/>
    <property type="evidence" value="ECO:0007669"/>
    <property type="project" value="TreeGrafter"/>
</dbReference>
<dbReference type="EMBL" id="NCKU01003445">
    <property type="protein sequence ID" value="RWS07496.1"/>
    <property type="molecule type" value="Genomic_DNA"/>
</dbReference>
<dbReference type="InterPro" id="IPR035983">
    <property type="entry name" value="Hect_E3_ubiquitin_ligase"/>
</dbReference>
<feature type="repeat" description="RCC1" evidence="5">
    <location>
        <begin position="160"/>
        <end position="211"/>
    </location>
</feature>
<dbReference type="GO" id="GO:0009966">
    <property type="term" value="P:regulation of signal transduction"/>
    <property type="evidence" value="ECO:0007669"/>
    <property type="project" value="UniProtKB-ARBA"/>
</dbReference>
<evidence type="ECO:0000256" key="2">
    <source>
        <dbReference type="ARBA" id="ARBA00022737"/>
    </source>
</evidence>
<proteinExistence type="predicted"/>
<evidence type="ECO:0000313" key="9">
    <source>
        <dbReference type="Proteomes" id="UP000285301"/>
    </source>
</evidence>
<keyword evidence="9" id="KW-1185">Reference proteome</keyword>
<dbReference type="Gene3D" id="3.90.1750.10">
    <property type="entry name" value="Hect, E3 ligase catalytic domains"/>
    <property type="match status" value="1"/>
</dbReference>
<feature type="domain" description="HECT" evidence="7">
    <location>
        <begin position="725"/>
        <end position="1058"/>
    </location>
</feature>
<dbReference type="Pfam" id="PF25390">
    <property type="entry name" value="WD40_RLD"/>
    <property type="match status" value="1"/>
</dbReference>
<dbReference type="InterPro" id="IPR009091">
    <property type="entry name" value="RCC1/BLIP-II"/>
</dbReference>
<evidence type="ECO:0000259" key="7">
    <source>
        <dbReference type="PROSITE" id="PS50237"/>
    </source>
</evidence>
<protein>
    <submittedName>
        <fullName evidence="8">Putative E3 ubiquitin-protein ligase HERC4-like isoform X2</fullName>
    </submittedName>
</protein>
<dbReference type="SUPFAM" id="SSF56204">
    <property type="entry name" value="Hect, E3 ligase catalytic domain"/>
    <property type="match status" value="1"/>
</dbReference>
<dbReference type="Pfam" id="PF00632">
    <property type="entry name" value="HECT"/>
    <property type="match status" value="1"/>
</dbReference>
<dbReference type="PROSITE" id="PS00626">
    <property type="entry name" value="RCC1_2"/>
    <property type="match status" value="2"/>
</dbReference>
<keyword evidence="1" id="KW-0808">Transferase</keyword>
<dbReference type="SUPFAM" id="SSF50985">
    <property type="entry name" value="RCC1/BLIP-II"/>
    <property type="match status" value="1"/>
</dbReference>
<dbReference type="PANTHER" id="PTHR45622">
    <property type="entry name" value="UBIQUITIN-PROTEIN LIGASE E3A-RELATED"/>
    <property type="match status" value="1"/>
</dbReference>
<feature type="repeat" description="RCC1" evidence="5">
    <location>
        <begin position="53"/>
        <end position="106"/>
    </location>
</feature>
<evidence type="ECO:0000256" key="6">
    <source>
        <dbReference type="SAM" id="MobiDB-lite"/>
    </source>
</evidence>
<dbReference type="CDD" id="cd00078">
    <property type="entry name" value="HECTc"/>
    <property type="match status" value="1"/>
</dbReference>
<dbReference type="FunFam" id="3.30.2410.10:FF:000003">
    <property type="entry name" value="probable E3 ubiquitin-protein ligase HERC4 isoform X1"/>
    <property type="match status" value="1"/>
</dbReference>
<feature type="repeat" description="RCC1" evidence="5">
    <location>
        <begin position="212"/>
        <end position="263"/>
    </location>
</feature>
<dbReference type="InterPro" id="IPR058923">
    <property type="entry name" value="RCC1-like_dom"/>
</dbReference>
<feature type="repeat" description="RCC1" evidence="5">
    <location>
        <begin position="107"/>
        <end position="159"/>
    </location>
</feature>
<accession>A0A443QWW1</accession>
<dbReference type="PRINTS" id="PR00633">
    <property type="entry name" value="RCCNDNSATION"/>
</dbReference>
<organism evidence="8 9">
    <name type="scientific">Dinothrombium tinctorium</name>
    <dbReference type="NCBI Taxonomy" id="1965070"/>
    <lineage>
        <taxon>Eukaryota</taxon>
        <taxon>Metazoa</taxon>
        <taxon>Ecdysozoa</taxon>
        <taxon>Arthropoda</taxon>
        <taxon>Chelicerata</taxon>
        <taxon>Arachnida</taxon>
        <taxon>Acari</taxon>
        <taxon>Acariformes</taxon>
        <taxon>Trombidiformes</taxon>
        <taxon>Prostigmata</taxon>
        <taxon>Anystina</taxon>
        <taxon>Parasitengona</taxon>
        <taxon>Trombidioidea</taxon>
        <taxon>Trombidiidae</taxon>
        <taxon>Dinothrombium</taxon>
    </lineage>
</organism>
<feature type="compositionally biased region" description="Polar residues" evidence="6">
    <location>
        <begin position="556"/>
        <end position="582"/>
    </location>
</feature>
<dbReference type="PROSITE" id="PS50012">
    <property type="entry name" value="RCC1_3"/>
    <property type="match status" value="5"/>
</dbReference>
<feature type="active site" description="Glycyl thioester intermediate" evidence="4">
    <location>
        <position position="1025"/>
    </location>
</feature>
<dbReference type="AlphaFoldDB" id="A0A443QWW1"/>
<dbReference type="InterPro" id="IPR000569">
    <property type="entry name" value="HECT_dom"/>
</dbReference>
<dbReference type="GO" id="GO:0006511">
    <property type="term" value="P:ubiquitin-dependent protein catabolic process"/>
    <property type="evidence" value="ECO:0007669"/>
    <property type="project" value="TreeGrafter"/>
</dbReference>
<evidence type="ECO:0000256" key="5">
    <source>
        <dbReference type="PROSITE-ProRule" id="PRU00235"/>
    </source>
</evidence>
<dbReference type="STRING" id="1965070.A0A443QWW1"/>
<keyword evidence="2" id="KW-0677">Repeat</keyword>
<feature type="region of interest" description="Disordered" evidence="6">
    <location>
        <begin position="552"/>
        <end position="582"/>
    </location>
</feature>
<sequence length="1058" mass="120211">MKSFVLSCGSNEKEQLGRQGTWKKFEAVECLNHYSVVQIASGFNHNLVLTEAGQVFAWGCNLYGQLGISRSSDTYVSKPMLIKRLGHEFIIQIACGGNHCLALSKTGVLHAWGSNIFGQIGISSREVNVYMPSVITSIRWVPIAYITAGGFHSVALSVTGVIYIWGKNEFGQLGLGDTTNRYSPCTINSLKDQNIRFIDCGENHTAALTKNGGVFTWGAGMYGQLGHGSTNNEILPRRVCELMGATVVQISCGRCHTLVVTEPCSKLFAFGLNGCGQLGIGNQANQVIPTLVRHSWIEHRIMEEEKQRTFHSVELEADNSSVHSLKLFQAATSCGDQSFILCTNGYSNIASIDHRHTLHSLPKILFFDISALESMINIPKDAQIPIESLEYLENVFSSICCWNGSFIKSRSELPKLDWDSALYGFKCLENVKNERIIEIITSIIMKQVIPDLPYLNSPLEIDAEVLRIYVLIPLFHVFHFKANYNKKVLKKFICGFAAAFLKLVSSKSINDIFRAWFGENINEILIRQLLITYKRVIITLLIEQNERNKDEFGDESLQSDGMETNTSENRSERQQNSMPQHHSMTSIDYDLHECLRLSLEMLAFVHKVNQTSRKLPYNDFYISEISEIVNVKYDYLKWWHAKETNPKTQNLFFFNYPFVFDSKAKSMVLEMDSKIQQKYAVENTISRTLIFCGAFAIFESPNLILSVARNKIVADTINILIHGGSKVNFKKPLQIQFEGEEAVDAGSGMKKEFFLLLLKEILDPKYGMFIEYKASNTIWFNPAETEELLMYHLIGILCGLAIYNQVIIYLPFPQILYKKLLNENLVIDDLSSLDEVLCKNVKDILSESYTPEQFNAAFGDMNFSVTINCYGSPVEYDLVEDGKNKYLNYENRQLYADLYWNFLINKSVSLQFEAFKSGFAKVLDERILSLFHAQELQQLITGQESYDWILLEKRGTEYKPLFNASHPTIIKFWNVFHSLSHDQKRKFLLFLTGSDRTPVQGLNSLRIKIQPMKVSEEHLPVAHVCFNLLDLPESYSSEAKLKSKLLIAIENIEGFTLV</sequence>
<reference evidence="8 9" key="1">
    <citation type="journal article" date="2018" name="Gigascience">
        <title>Genomes of trombidid mites reveal novel predicted allergens and laterally-transferred genes associated with secondary metabolism.</title>
        <authorList>
            <person name="Dong X."/>
            <person name="Chaisiri K."/>
            <person name="Xia D."/>
            <person name="Armstrong S.D."/>
            <person name="Fang Y."/>
            <person name="Donnelly M.J."/>
            <person name="Kadowaki T."/>
            <person name="McGarry J.W."/>
            <person name="Darby A.C."/>
            <person name="Makepeace B.L."/>
        </authorList>
    </citation>
    <scope>NUCLEOTIDE SEQUENCE [LARGE SCALE GENOMIC DNA]</scope>
    <source>
        <strain evidence="8">UoL-WK</strain>
    </source>
</reference>
<dbReference type="Proteomes" id="UP000285301">
    <property type="component" value="Unassembled WGS sequence"/>
</dbReference>
<dbReference type="Gene3D" id="2.130.10.30">
    <property type="entry name" value="Regulator of chromosome condensation 1/beta-lactamase-inhibitor protein II"/>
    <property type="match status" value="2"/>
</dbReference>
<feature type="repeat" description="RCC1" evidence="5">
    <location>
        <begin position="3"/>
        <end position="52"/>
    </location>
</feature>
<dbReference type="SMART" id="SM00119">
    <property type="entry name" value="HECTc"/>
    <property type="match status" value="1"/>
</dbReference>